<feature type="compositionally biased region" description="Basic and acidic residues" evidence="3">
    <location>
        <begin position="464"/>
        <end position="480"/>
    </location>
</feature>
<name>A0ABR1YBT0_9PEZI</name>
<sequence length="505" mass="56423">MACTFSNFEELFATALHPLPPASIQSPALPQSSLGMISDDYSLFSHGCSDDESQKELKKEDEIIHLGLIHALPDHVDMDENNPELLEFSFSPQIEPERRQRWQNQSRSAQVQTKAEESQETILWDPQLPEAVLCLPDTSMGLQHHLSCFENIPFQSRAGQHEEKSSWEAKFYEALVLDDLDAIKHLVASDSRRVNSYGRNSVECALPIEISIACDKVAVSKLLISCGAQTGPMRLEKLGLDLLTNELEGNRGRPCVHENDKYVAKASGVWTHLREVGQESFDALTRLWIATAAGDSTAVEAACSDIGLLNANGYLGHRALSIAARFRHLDVVRVLLNADEVASYPAYCSDAIRPPIYWAIEHGDLEIAELLLSKRARTERPYCTDGDKCSKKCHEHYNAMVSGLPTPLQLAVSKRDLPMVEMLFRRHTADANCAPISRTSEAYSHLAGLTTMEISSKVAMRETTTVERSMRRTKETDRQRHDKRQSRASQQWRLGLGSKSRGAQD</sequence>
<dbReference type="PANTHER" id="PTHR24198:SF165">
    <property type="entry name" value="ANKYRIN REPEAT-CONTAINING PROTEIN-RELATED"/>
    <property type="match status" value="1"/>
</dbReference>
<dbReference type="SUPFAM" id="SSF48403">
    <property type="entry name" value="Ankyrin repeat"/>
    <property type="match status" value="1"/>
</dbReference>
<reference evidence="4 5" key="1">
    <citation type="submission" date="2024-04" db="EMBL/GenBank/DDBJ databases">
        <title>Phyllosticta paracitricarpa is synonymous to the EU quarantine fungus P. citricarpa based on phylogenomic analyses.</title>
        <authorList>
            <consortium name="Lawrence Berkeley National Laboratory"/>
            <person name="Van Ingen-Buijs V.A."/>
            <person name="Van Westerhoven A.C."/>
            <person name="Haridas S."/>
            <person name="Skiadas P."/>
            <person name="Martin F."/>
            <person name="Groenewald J.Z."/>
            <person name="Crous P.W."/>
            <person name="Seidl M.F."/>
        </authorList>
    </citation>
    <scope>NUCLEOTIDE SEQUENCE [LARGE SCALE GENOMIC DNA]</scope>
    <source>
        <strain evidence="4 5">CBS 123374</strain>
    </source>
</reference>
<comment type="caution">
    <text evidence="4">The sequence shown here is derived from an EMBL/GenBank/DDBJ whole genome shotgun (WGS) entry which is preliminary data.</text>
</comment>
<dbReference type="Pfam" id="PF12796">
    <property type="entry name" value="Ank_2"/>
    <property type="match status" value="1"/>
</dbReference>
<dbReference type="InterPro" id="IPR036770">
    <property type="entry name" value="Ankyrin_rpt-contain_sf"/>
</dbReference>
<feature type="region of interest" description="Disordered" evidence="3">
    <location>
        <begin position="460"/>
        <end position="505"/>
    </location>
</feature>
<accession>A0ABR1YBT0</accession>
<evidence type="ECO:0000256" key="2">
    <source>
        <dbReference type="ARBA" id="ARBA00023043"/>
    </source>
</evidence>
<feature type="region of interest" description="Disordered" evidence="3">
    <location>
        <begin position="97"/>
        <end position="118"/>
    </location>
</feature>
<organism evidence="4 5">
    <name type="scientific">Phyllosticta capitalensis</name>
    <dbReference type="NCBI Taxonomy" id="121624"/>
    <lineage>
        <taxon>Eukaryota</taxon>
        <taxon>Fungi</taxon>
        <taxon>Dikarya</taxon>
        <taxon>Ascomycota</taxon>
        <taxon>Pezizomycotina</taxon>
        <taxon>Dothideomycetes</taxon>
        <taxon>Dothideomycetes incertae sedis</taxon>
        <taxon>Botryosphaeriales</taxon>
        <taxon>Phyllostictaceae</taxon>
        <taxon>Phyllosticta</taxon>
    </lineage>
</organism>
<evidence type="ECO:0000313" key="5">
    <source>
        <dbReference type="Proteomes" id="UP001492380"/>
    </source>
</evidence>
<feature type="compositionally biased region" description="Polar residues" evidence="3">
    <location>
        <begin position="102"/>
        <end position="113"/>
    </location>
</feature>
<evidence type="ECO:0000256" key="3">
    <source>
        <dbReference type="SAM" id="MobiDB-lite"/>
    </source>
</evidence>
<evidence type="ECO:0008006" key="6">
    <source>
        <dbReference type="Google" id="ProtNLM"/>
    </source>
</evidence>
<dbReference type="Proteomes" id="UP001492380">
    <property type="component" value="Unassembled WGS sequence"/>
</dbReference>
<evidence type="ECO:0000256" key="1">
    <source>
        <dbReference type="ARBA" id="ARBA00022737"/>
    </source>
</evidence>
<protein>
    <recommendedName>
        <fullName evidence="6">Ankyrin</fullName>
    </recommendedName>
</protein>
<dbReference type="Gene3D" id="1.25.40.20">
    <property type="entry name" value="Ankyrin repeat-containing domain"/>
    <property type="match status" value="1"/>
</dbReference>
<keyword evidence="1" id="KW-0677">Repeat</keyword>
<dbReference type="InterPro" id="IPR002110">
    <property type="entry name" value="Ankyrin_rpt"/>
</dbReference>
<dbReference type="EMBL" id="JBBWRZ010000012">
    <property type="protein sequence ID" value="KAK8224654.1"/>
    <property type="molecule type" value="Genomic_DNA"/>
</dbReference>
<keyword evidence="5" id="KW-1185">Reference proteome</keyword>
<evidence type="ECO:0000313" key="4">
    <source>
        <dbReference type="EMBL" id="KAK8224654.1"/>
    </source>
</evidence>
<proteinExistence type="predicted"/>
<dbReference type="SMART" id="SM00248">
    <property type="entry name" value="ANK"/>
    <property type="match status" value="3"/>
</dbReference>
<dbReference type="PANTHER" id="PTHR24198">
    <property type="entry name" value="ANKYRIN REPEAT AND PROTEIN KINASE DOMAIN-CONTAINING PROTEIN"/>
    <property type="match status" value="1"/>
</dbReference>
<gene>
    <name evidence="4" type="ORF">HDK90DRAFT_88673</name>
</gene>
<keyword evidence="2" id="KW-0040">ANK repeat</keyword>